<evidence type="ECO:0000259" key="2">
    <source>
        <dbReference type="PROSITE" id="PS50003"/>
    </source>
</evidence>
<sequence length="649" mass="74502">MMRVSVHSLSPVYMSMPSLLSNSKAPMFKYNEDNTLGSSIHRTEEKFNAEEIDIEHKSIKRGARLDRLAALASINNWEDNLSHPILNSKRSIEPDGIISDILAQDEMNEYLDKCLDMEDTLNEKIETESDHRIITDYTQNFTGYLDSTTSDISTLDEMEQNLDEYLDMEDNVKEESSASPKINKSVTCPLVACNSFKYIDYRHHSPSKESSKNDSSKCIPLVRTVSEYRLEQSQLTKTYSVTKSETESNLDSDVDKCEDELMLVENKVKKLMDEVVIQDKKMEEASKALNLCKASIEFNGSSEYVGGEWALLVATRKRQIALNEVQRLKREGTLRPTNTESPGGILSISAITLSLKPEYKDLDKYLYCVCLMYHLDEMVSTQAATAEPGDSCIRFTSMLKFENLTSDFKINIEVYSLQTQPKFLPHEKKYHINLHNIKTINKTPKKKSQFVMPDIQNPAGPHVIRSPSFELSGTATITINDINCEQFTLYETSQHAPLERLLQMHVSRKLSISVEHRGFLTLFEEISNLGAWSRRWCWLKNTRLYFWIHPEDEHKKSPITYLDLEDIFTKNVQFVNREKCARPFTFVLETSRPAQPGDDNNLIMKTNGIETTIQHFLLADTKEEGLQWMSKLNKTLSLIRAWGLFRNPV</sequence>
<dbReference type="InterPro" id="IPR037840">
    <property type="entry name" value="PH_Anillin"/>
</dbReference>
<dbReference type="InterPro" id="IPR001849">
    <property type="entry name" value="PH_domain"/>
</dbReference>
<dbReference type="InterPro" id="IPR051364">
    <property type="entry name" value="Cytokinesis/Rho-signaling"/>
</dbReference>
<dbReference type="PANTHER" id="PTHR21538:SF23">
    <property type="entry name" value="ANILLIN"/>
    <property type="match status" value="1"/>
</dbReference>
<dbReference type="Proteomes" id="UP000000311">
    <property type="component" value="Unassembled WGS sequence"/>
</dbReference>
<dbReference type="Pfam" id="PF08174">
    <property type="entry name" value="Anillin"/>
    <property type="match status" value="1"/>
</dbReference>
<dbReference type="GO" id="GO:0031106">
    <property type="term" value="P:septin ring organization"/>
    <property type="evidence" value="ECO:0007669"/>
    <property type="project" value="TreeGrafter"/>
</dbReference>
<dbReference type="EMBL" id="GL441177">
    <property type="protein sequence ID" value="EFN65075.1"/>
    <property type="molecule type" value="Genomic_DNA"/>
</dbReference>
<dbReference type="STRING" id="104421.E2ANC7"/>
<dbReference type="SUPFAM" id="SSF50729">
    <property type="entry name" value="PH domain-like"/>
    <property type="match status" value="1"/>
</dbReference>
<keyword evidence="1" id="KW-0175">Coiled coil</keyword>
<dbReference type="AlphaFoldDB" id="E2ANC7"/>
<dbReference type="CDD" id="cd01263">
    <property type="entry name" value="PH_anillin"/>
    <property type="match status" value="1"/>
</dbReference>
<proteinExistence type="predicted"/>
<dbReference type="Gene3D" id="2.30.29.30">
    <property type="entry name" value="Pleckstrin-homology domain (PH domain)/Phosphotyrosine-binding domain (PTB)"/>
    <property type="match status" value="1"/>
</dbReference>
<dbReference type="OrthoDB" id="10265007at2759"/>
<feature type="domain" description="PH" evidence="2">
    <location>
        <begin position="513"/>
        <end position="637"/>
    </location>
</feature>
<dbReference type="Pfam" id="PF00169">
    <property type="entry name" value="PH"/>
    <property type="match status" value="1"/>
</dbReference>
<dbReference type="FunCoup" id="E2ANC7">
    <property type="interactions" value="40"/>
</dbReference>
<name>E2ANC7_CAMFO</name>
<evidence type="ECO:0000256" key="1">
    <source>
        <dbReference type="ARBA" id="ARBA00023054"/>
    </source>
</evidence>
<evidence type="ECO:0000313" key="4">
    <source>
        <dbReference type="Proteomes" id="UP000000311"/>
    </source>
</evidence>
<accession>E2ANC7</accession>
<dbReference type="InterPro" id="IPR011993">
    <property type="entry name" value="PH-like_dom_sf"/>
</dbReference>
<keyword evidence="4" id="KW-1185">Reference proteome</keyword>
<evidence type="ECO:0000313" key="3">
    <source>
        <dbReference type="EMBL" id="EFN65075.1"/>
    </source>
</evidence>
<dbReference type="InterPro" id="IPR012966">
    <property type="entry name" value="AHD"/>
</dbReference>
<dbReference type="GO" id="GO:0000281">
    <property type="term" value="P:mitotic cytokinesis"/>
    <property type="evidence" value="ECO:0007669"/>
    <property type="project" value="TreeGrafter"/>
</dbReference>
<dbReference type="FunFam" id="2.30.29.30:FF:000111">
    <property type="entry name" value="anillin isoform X1"/>
    <property type="match status" value="1"/>
</dbReference>
<dbReference type="GO" id="GO:0005826">
    <property type="term" value="C:actomyosin contractile ring"/>
    <property type="evidence" value="ECO:0007669"/>
    <property type="project" value="TreeGrafter"/>
</dbReference>
<protein>
    <submittedName>
        <fullName evidence="3">Actin-binding protein anillin</fullName>
    </submittedName>
</protein>
<dbReference type="GO" id="GO:0000915">
    <property type="term" value="P:actomyosin contractile ring assembly"/>
    <property type="evidence" value="ECO:0007669"/>
    <property type="project" value="TreeGrafter"/>
</dbReference>
<dbReference type="InParanoid" id="E2ANC7"/>
<reference evidence="3 4" key="1">
    <citation type="journal article" date="2010" name="Science">
        <title>Genomic comparison of the ants Camponotus floridanus and Harpegnathos saltator.</title>
        <authorList>
            <person name="Bonasio R."/>
            <person name="Zhang G."/>
            <person name="Ye C."/>
            <person name="Mutti N.S."/>
            <person name="Fang X."/>
            <person name="Qin N."/>
            <person name="Donahue G."/>
            <person name="Yang P."/>
            <person name="Li Q."/>
            <person name="Li C."/>
            <person name="Zhang P."/>
            <person name="Huang Z."/>
            <person name="Berger S.L."/>
            <person name="Reinberg D."/>
            <person name="Wang J."/>
            <person name="Liebig J."/>
        </authorList>
    </citation>
    <scope>NUCLEOTIDE SEQUENCE [LARGE SCALE GENOMIC DNA]</scope>
    <source>
        <strain evidence="4">C129</strain>
    </source>
</reference>
<dbReference type="OMA" id="GHNIRER"/>
<dbReference type="PANTHER" id="PTHR21538">
    <property type="entry name" value="ANILLIN/RHOTEKIN RTKN"/>
    <property type="match status" value="1"/>
</dbReference>
<gene>
    <name evidence="3" type="ORF">EAG_12962</name>
</gene>
<dbReference type="SMART" id="SM00233">
    <property type="entry name" value="PH"/>
    <property type="match status" value="1"/>
</dbReference>
<organism evidence="4">
    <name type="scientific">Camponotus floridanus</name>
    <name type="common">Florida carpenter ant</name>
    <dbReference type="NCBI Taxonomy" id="104421"/>
    <lineage>
        <taxon>Eukaryota</taxon>
        <taxon>Metazoa</taxon>
        <taxon>Ecdysozoa</taxon>
        <taxon>Arthropoda</taxon>
        <taxon>Hexapoda</taxon>
        <taxon>Insecta</taxon>
        <taxon>Pterygota</taxon>
        <taxon>Neoptera</taxon>
        <taxon>Endopterygota</taxon>
        <taxon>Hymenoptera</taxon>
        <taxon>Apocrita</taxon>
        <taxon>Aculeata</taxon>
        <taxon>Formicoidea</taxon>
        <taxon>Formicidae</taxon>
        <taxon>Formicinae</taxon>
        <taxon>Camponotus</taxon>
    </lineage>
</organism>
<dbReference type="PROSITE" id="PS50003">
    <property type="entry name" value="PH_DOMAIN"/>
    <property type="match status" value="1"/>
</dbReference>